<organism evidence="3 4">
    <name type="scientific">Polluticaenibacter yanchengensis</name>
    <dbReference type="NCBI Taxonomy" id="3014562"/>
    <lineage>
        <taxon>Bacteria</taxon>
        <taxon>Pseudomonadati</taxon>
        <taxon>Bacteroidota</taxon>
        <taxon>Chitinophagia</taxon>
        <taxon>Chitinophagales</taxon>
        <taxon>Chitinophagaceae</taxon>
        <taxon>Polluticaenibacter</taxon>
    </lineage>
</organism>
<dbReference type="InterPro" id="IPR029491">
    <property type="entry name" value="Helicase_HTH"/>
</dbReference>
<comment type="caution">
    <text evidence="3">The sequence shown here is derived from an EMBL/GenBank/DDBJ whole genome shotgun (WGS) entry which is preliminary data.</text>
</comment>
<evidence type="ECO:0000313" key="3">
    <source>
        <dbReference type="EMBL" id="MDA3615494.1"/>
    </source>
</evidence>
<dbReference type="Proteomes" id="UP001210231">
    <property type="component" value="Unassembled WGS sequence"/>
</dbReference>
<dbReference type="Pfam" id="PF14493">
    <property type="entry name" value="HTH_40"/>
    <property type="match status" value="1"/>
</dbReference>
<evidence type="ECO:0000259" key="2">
    <source>
        <dbReference type="Pfam" id="PF14493"/>
    </source>
</evidence>
<reference evidence="3 4" key="1">
    <citation type="submission" date="2022-12" db="EMBL/GenBank/DDBJ databases">
        <title>Chitinophagaceae gen. sp. nov., a new member of the family Chitinophagaceae, isolated from soil in a chemical factory.</title>
        <authorList>
            <person name="Ke Z."/>
        </authorList>
    </citation>
    <scope>NUCLEOTIDE SEQUENCE [LARGE SCALE GENOMIC DNA]</scope>
    <source>
        <strain evidence="3 4">LY-5</strain>
    </source>
</reference>
<feature type="domain" description="DNA helicase Pif1-like DEAD-box helicase" evidence="1">
    <location>
        <begin position="9"/>
        <end position="218"/>
    </location>
</feature>
<name>A0ABT4ULK4_9BACT</name>
<feature type="domain" description="Helicase Helix-turn-helix" evidence="2">
    <location>
        <begin position="631"/>
        <end position="719"/>
    </location>
</feature>
<dbReference type="Gene3D" id="3.40.50.300">
    <property type="entry name" value="P-loop containing nucleotide triphosphate hydrolases"/>
    <property type="match status" value="2"/>
</dbReference>
<dbReference type="InterPro" id="IPR027417">
    <property type="entry name" value="P-loop_NTPase"/>
</dbReference>
<keyword evidence="4" id="KW-1185">Reference proteome</keyword>
<dbReference type="RefSeq" id="WP_407031820.1">
    <property type="nucleotide sequence ID" value="NZ_JAQGEF010000013.1"/>
</dbReference>
<proteinExistence type="predicted"/>
<sequence>MIEKNEWFTIAENFVKNTSCHLFITGKAGTGKTTFLKSIRDNTNKKSVVLAPTGVAAINAGGVTLHSFFQLPFGPFLPDNKGMTLHHTNANDIYSIISNSKINKQRRALFNEIELMIIDEASMLRADTFDAIDTILRHYRHQPNEPFGGVQVVLIGDLFQLPPVIKDDELTLLSQYYSSPFFFGSKVAEKANFLKIELRKIYRQSDQAFINILNNIRNKTFSGHDLEVLNSKLNTSFNPIGEKEKYIILCTHNYRANQINQDALNDLDGKMYAYQGEIKGDFNEYNLPVEKALQLKVGAQVMFIKNDVGEERRYYNGKLGTVLKLTENAITVLLADSDTEIVLEKEVWRNIRYVLNETDNSIEEEEMGSYSQFPIRLAWAVTIHKSQGLTFDHAVIDAGQSFAPGQVYVALSRCTSLNGIVLYSKILPHSISTDNNVVEYMSMEQEADAIRNTYENEKAIFESKQLVSAFNLKKIIEQVRVWIENIPKRKVEKKADYLMLAKNIHHALLKHQQIAITFEAQIKKLLTHYNETSEFDLLAERINKGMSYFFEVLNNDLIKPLSEHVSKDLASEKNVKKYLEDIGNIQLAANSYCLLVYHLTYDNRTFNEGVALPKILESKAETDKRKGKGGTQQESLDLFKNKHSIEEIAAMRSLTVSTIQNHLAGFIPTGMISINDLISQQVYHKIEAVIKENPNDLSLGNLKGKLPSEISYGEIRIALTHYQWANAEGKK</sequence>
<dbReference type="Pfam" id="PF05970">
    <property type="entry name" value="PIF1"/>
    <property type="match status" value="1"/>
</dbReference>
<dbReference type="EMBL" id="JAQGEF010000013">
    <property type="protein sequence ID" value="MDA3615494.1"/>
    <property type="molecule type" value="Genomic_DNA"/>
</dbReference>
<dbReference type="InterPro" id="IPR051055">
    <property type="entry name" value="PIF1_helicase"/>
</dbReference>
<dbReference type="InterPro" id="IPR010285">
    <property type="entry name" value="DNA_helicase_pif1-like_DEAD"/>
</dbReference>
<gene>
    <name evidence="3" type="ORF">O3P16_11795</name>
</gene>
<evidence type="ECO:0000313" key="4">
    <source>
        <dbReference type="Proteomes" id="UP001210231"/>
    </source>
</evidence>
<evidence type="ECO:0000259" key="1">
    <source>
        <dbReference type="Pfam" id="PF05970"/>
    </source>
</evidence>
<dbReference type="PANTHER" id="PTHR47642">
    <property type="entry name" value="ATP-DEPENDENT DNA HELICASE"/>
    <property type="match status" value="1"/>
</dbReference>
<protein>
    <submittedName>
        <fullName evidence="3">Helix-turn-helix domain-containing protein</fullName>
    </submittedName>
</protein>
<dbReference type="CDD" id="cd18809">
    <property type="entry name" value="SF1_C_RecD"/>
    <property type="match status" value="1"/>
</dbReference>
<dbReference type="SUPFAM" id="SSF52540">
    <property type="entry name" value="P-loop containing nucleoside triphosphate hydrolases"/>
    <property type="match status" value="2"/>
</dbReference>
<accession>A0ABT4ULK4</accession>
<dbReference type="PANTHER" id="PTHR47642:SF7">
    <property type="entry name" value="ATP-DEPENDENT DNA HELICASE PIF1"/>
    <property type="match status" value="1"/>
</dbReference>